<dbReference type="Proteomes" id="UP001168528">
    <property type="component" value="Unassembled WGS sequence"/>
</dbReference>
<evidence type="ECO:0000313" key="1">
    <source>
        <dbReference type="EMBL" id="MDO1449543.1"/>
    </source>
</evidence>
<evidence type="ECO:0000313" key="2">
    <source>
        <dbReference type="Proteomes" id="UP001168528"/>
    </source>
</evidence>
<accession>A0ABT8RE98</accession>
<organism evidence="1 2">
    <name type="scientific">Rhodocytophaga aerolata</name>
    <dbReference type="NCBI Taxonomy" id="455078"/>
    <lineage>
        <taxon>Bacteria</taxon>
        <taxon>Pseudomonadati</taxon>
        <taxon>Bacteroidota</taxon>
        <taxon>Cytophagia</taxon>
        <taxon>Cytophagales</taxon>
        <taxon>Rhodocytophagaceae</taxon>
        <taxon>Rhodocytophaga</taxon>
    </lineage>
</organism>
<gene>
    <name evidence="1" type="ORF">Q0590_24920</name>
</gene>
<reference evidence="1" key="1">
    <citation type="submission" date="2023-07" db="EMBL/GenBank/DDBJ databases">
        <title>The genome sequence of Rhodocytophaga aerolata KACC 12507.</title>
        <authorList>
            <person name="Zhang X."/>
        </authorList>
    </citation>
    <scope>NUCLEOTIDE SEQUENCE</scope>
    <source>
        <strain evidence="1">KACC 12507</strain>
    </source>
</reference>
<protein>
    <submittedName>
        <fullName evidence="1">Uncharacterized protein</fullName>
    </submittedName>
</protein>
<dbReference type="EMBL" id="JAUKPO010000020">
    <property type="protein sequence ID" value="MDO1449543.1"/>
    <property type="molecule type" value="Genomic_DNA"/>
</dbReference>
<keyword evidence="2" id="KW-1185">Reference proteome</keyword>
<comment type="caution">
    <text evidence="1">The sequence shown here is derived from an EMBL/GenBank/DDBJ whole genome shotgun (WGS) entry which is preliminary data.</text>
</comment>
<sequence length="46" mass="5408">MFGDTEIDAIAGRIMKLEKLRNEFMRVSITDVHTFQELLYKMSDLT</sequence>
<dbReference type="RefSeq" id="WP_302040347.1">
    <property type="nucleotide sequence ID" value="NZ_JAUKPO010000020.1"/>
</dbReference>
<proteinExistence type="predicted"/>
<name>A0ABT8RE98_9BACT</name>